<feature type="compositionally biased region" description="Polar residues" evidence="1">
    <location>
        <begin position="114"/>
        <end position="134"/>
    </location>
</feature>
<feature type="signal peptide" evidence="3">
    <location>
        <begin position="1"/>
        <end position="23"/>
    </location>
</feature>
<proteinExistence type="predicted"/>
<feature type="compositionally biased region" description="Acidic residues" evidence="1">
    <location>
        <begin position="168"/>
        <end position="188"/>
    </location>
</feature>
<keyword evidence="2" id="KW-0472">Membrane</keyword>
<feature type="transmembrane region" description="Helical" evidence="2">
    <location>
        <begin position="330"/>
        <end position="349"/>
    </location>
</feature>
<feature type="compositionally biased region" description="Acidic residues" evidence="1">
    <location>
        <begin position="283"/>
        <end position="297"/>
    </location>
</feature>
<dbReference type="HOGENOM" id="CLU_780270_0_0_9"/>
<feature type="region of interest" description="Disordered" evidence="1">
    <location>
        <begin position="276"/>
        <end position="324"/>
    </location>
</feature>
<dbReference type="Gene3D" id="2.60.40.1120">
    <property type="entry name" value="Carboxypeptidase-like, regulatory domain"/>
    <property type="match status" value="1"/>
</dbReference>
<organism evidence="4 5">
    <name type="scientific">Jeotgalicoccus saudimassiliensis</name>
    <dbReference type="NCBI Taxonomy" id="1461582"/>
    <lineage>
        <taxon>Bacteria</taxon>
        <taxon>Bacillati</taxon>
        <taxon>Bacillota</taxon>
        <taxon>Bacilli</taxon>
        <taxon>Bacillales</taxon>
        <taxon>Staphylococcaceae</taxon>
        <taxon>Jeotgalicoccus</taxon>
    </lineage>
</organism>
<protein>
    <recommendedName>
        <fullName evidence="6">Carboxypeptidase regulatory-like domain-containing protein</fullName>
    </recommendedName>
</protein>
<feature type="compositionally biased region" description="Polar residues" evidence="1">
    <location>
        <begin position="97"/>
        <end position="107"/>
    </location>
</feature>
<evidence type="ECO:0000313" key="5">
    <source>
        <dbReference type="Proteomes" id="UP000044136"/>
    </source>
</evidence>
<feature type="region of interest" description="Disordered" evidence="1">
    <location>
        <begin position="73"/>
        <end position="143"/>
    </location>
</feature>
<gene>
    <name evidence="4" type="ORF">BN1048_01769</name>
</gene>
<keyword evidence="2" id="KW-0812">Transmembrane</keyword>
<keyword evidence="2" id="KW-1133">Transmembrane helix</keyword>
<dbReference type="STRING" id="1461582.BN1048_01769"/>
<dbReference type="AlphaFoldDB" id="A0A078MAY1"/>
<dbReference type="Pfam" id="PF13620">
    <property type="entry name" value="CarboxypepD_reg"/>
    <property type="match status" value="1"/>
</dbReference>
<dbReference type="SUPFAM" id="SSF49452">
    <property type="entry name" value="Starch-binding domain-like"/>
    <property type="match status" value="1"/>
</dbReference>
<dbReference type="Proteomes" id="UP000044136">
    <property type="component" value="Unassembled WGS sequence"/>
</dbReference>
<evidence type="ECO:0000256" key="2">
    <source>
        <dbReference type="SAM" id="Phobius"/>
    </source>
</evidence>
<evidence type="ECO:0000256" key="3">
    <source>
        <dbReference type="SAM" id="SignalP"/>
    </source>
</evidence>
<feature type="region of interest" description="Disordered" evidence="1">
    <location>
        <begin position="167"/>
        <end position="208"/>
    </location>
</feature>
<evidence type="ECO:0000313" key="4">
    <source>
        <dbReference type="EMBL" id="CEA02587.1"/>
    </source>
</evidence>
<accession>A0A078MAY1</accession>
<sequence>MNRKYIAVFIAVLLMIAPARAFAVEQDNTFDDGTYYEEPAEEQVPYDNQYEEPGYNNNYQNDGYQDGSYQNNVNQNDGYQDDGYYNNGTENDDWNNGAENGTWNNGTEEGAWNNGVTGTQDNTYNDGYNNNQYQEPGVNDGTYTEPYTEPYTETYEEPYTEPEVYTEPYEEPAAEPEPAEEPAEEEEFSINTVKGEGYTVSGTVTDGENPAADVTLVLAADEESIEAVSDENGEFTFTDVANGTYTLSAADSEQYEAAAEPVEVTVENRNKLGYEIGVTPVEAEPEPAEEPAEEETEEPVKVKEEEPPVEEAETDEKSSEASGSMSPFEMLLIGGGTLLLIAAVGIALFRKISAR</sequence>
<keyword evidence="3" id="KW-0732">Signal</keyword>
<dbReference type="GO" id="GO:0030246">
    <property type="term" value="F:carbohydrate binding"/>
    <property type="evidence" value="ECO:0007669"/>
    <property type="project" value="InterPro"/>
</dbReference>
<feature type="chain" id="PRO_5001741842" description="Carboxypeptidase regulatory-like domain-containing protein" evidence="3">
    <location>
        <begin position="24"/>
        <end position="355"/>
    </location>
</feature>
<dbReference type="EMBL" id="CCSE01000001">
    <property type="protein sequence ID" value="CEA02587.1"/>
    <property type="molecule type" value="Genomic_DNA"/>
</dbReference>
<reference evidence="4 5" key="1">
    <citation type="submission" date="2014-07" db="EMBL/GenBank/DDBJ databases">
        <authorList>
            <person name="Urmite Genomes Urmite Genomes"/>
        </authorList>
    </citation>
    <scope>NUCLEOTIDE SEQUENCE [LARGE SCALE GENOMIC DNA]</scope>
    <source>
        <strain evidence="4 5">13MG44_air</strain>
    </source>
</reference>
<name>A0A078MAY1_9STAP</name>
<evidence type="ECO:0000256" key="1">
    <source>
        <dbReference type="SAM" id="MobiDB-lite"/>
    </source>
</evidence>
<keyword evidence="5" id="KW-1185">Reference proteome</keyword>
<dbReference type="InterPro" id="IPR013784">
    <property type="entry name" value="Carb-bd-like_fold"/>
</dbReference>
<dbReference type="eggNOG" id="ENOG502ZUE9">
    <property type="taxonomic scope" value="Bacteria"/>
</dbReference>
<dbReference type="RefSeq" id="WP_035810368.1">
    <property type="nucleotide sequence ID" value="NZ_CCSE01000001.1"/>
</dbReference>
<evidence type="ECO:0008006" key="6">
    <source>
        <dbReference type="Google" id="ProtNLM"/>
    </source>
</evidence>